<evidence type="ECO:0000256" key="1">
    <source>
        <dbReference type="ARBA" id="ARBA00009737"/>
    </source>
</evidence>
<organism evidence="3 4">
    <name type="scientific">Carpinus fangiana</name>
    <dbReference type="NCBI Taxonomy" id="176857"/>
    <lineage>
        <taxon>Eukaryota</taxon>
        <taxon>Viridiplantae</taxon>
        <taxon>Streptophyta</taxon>
        <taxon>Embryophyta</taxon>
        <taxon>Tracheophyta</taxon>
        <taxon>Spermatophyta</taxon>
        <taxon>Magnoliopsida</taxon>
        <taxon>eudicotyledons</taxon>
        <taxon>Gunneridae</taxon>
        <taxon>Pentapetalae</taxon>
        <taxon>rosids</taxon>
        <taxon>fabids</taxon>
        <taxon>Fagales</taxon>
        <taxon>Betulaceae</taxon>
        <taxon>Carpinus</taxon>
    </lineage>
</organism>
<reference evidence="3 4" key="1">
    <citation type="submission" date="2019-06" db="EMBL/GenBank/DDBJ databases">
        <title>A chromosomal-level reference genome of Carpinus fangiana (Coryloideae, Betulaceae).</title>
        <authorList>
            <person name="Yang X."/>
            <person name="Wang Z."/>
            <person name="Zhang L."/>
            <person name="Hao G."/>
            <person name="Liu J."/>
            <person name="Yang Y."/>
        </authorList>
    </citation>
    <scope>NUCLEOTIDE SEQUENCE [LARGE SCALE GENOMIC DNA]</scope>
    <source>
        <strain evidence="3">Cfa_2016G</strain>
        <tissue evidence="3">Leaf</tissue>
    </source>
</reference>
<evidence type="ECO:0000256" key="2">
    <source>
        <dbReference type="SAM" id="Phobius"/>
    </source>
</evidence>
<keyword evidence="2" id="KW-0472">Membrane</keyword>
<keyword evidence="4" id="KW-1185">Reference proteome</keyword>
<keyword evidence="2" id="KW-0812">Transmembrane</keyword>
<feature type="transmembrane region" description="Helical" evidence="2">
    <location>
        <begin position="12"/>
        <end position="31"/>
    </location>
</feature>
<dbReference type="InterPro" id="IPR008802">
    <property type="entry name" value="REF"/>
</dbReference>
<evidence type="ECO:0008006" key="5">
    <source>
        <dbReference type="Google" id="ProtNLM"/>
    </source>
</evidence>
<keyword evidence="2" id="KW-1133">Transmembrane helix</keyword>
<dbReference type="Pfam" id="PF05755">
    <property type="entry name" value="REF"/>
    <property type="match status" value="1"/>
</dbReference>
<protein>
    <recommendedName>
        <fullName evidence="5">REF/SRPP-like protein</fullName>
    </recommendedName>
</protein>
<dbReference type="AlphaFoldDB" id="A0A5N6R1N7"/>
<gene>
    <name evidence="3" type="ORF">FH972_009368</name>
</gene>
<dbReference type="PANTHER" id="PTHR33732">
    <property type="entry name" value="REF/SRPP-LIKE PROTEIN OS05G0151300/LOC_OS05G05940"/>
    <property type="match status" value="1"/>
</dbReference>
<sequence length="228" mass="24622">METERKNQELKHLGFVRLVAIHALVCASSLYDYAKQNSGPLRSAVGTVEGAVTAVVGPVYQKLKGVPDDLLVFLDNKVDEASHKFDEHTPPLAKHVVSKAHSLVQKASQKAQKLVNEAQTGGPRAAVHYAASEYKQFIVSQSVRMWVGLSQCPPFHAVAEKAVPAAANCSEKYNRVVKDMTQKGYPIFGYLPLAPVEEISKAVKKGESGKEEVAAASAAYKSDSSDSD</sequence>
<dbReference type="OrthoDB" id="1901372at2759"/>
<dbReference type="PANTHER" id="PTHR33732:SF2">
    <property type="entry name" value="REF_SRPP-LIKE PROTEIN"/>
    <property type="match status" value="1"/>
</dbReference>
<proteinExistence type="inferred from homology"/>
<dbReference type="Proteomes" id="UP000327013">
    <property type="component" value="Chromosome 3"/>
</dbReference>
<dbReference type="EMBL" id="CM017323">
    <property type="protein sequence ID" value="KAE8023697.1"/>
    <property type="molecule type" value="Genomic_DNA"/>
</dbReference>
<comment type="similarity">
    <text evidence="1">Belongs to the REF/SRPP family.</text>
</comment>
<evidence type="ECO:0000313" key="4">
    <source>
        <dbReference type="Proteomes" id="UP000327013"/>
    </source>
</evidence>
<name>A0A5N6R1N7_9ROSI</name>
<evidence type="ECO:0000313" key="3">
    <source>
        <dbReference type="EMBL" id="KAE8023697.1"/>
    </source>
</evidence>
<accession>A0A5N6R1N7</accession>